<feature type="transmembrane region" description="Helical" evidence="6">
    <location>
        <begin position="566"/>
        <end position="584"/>
    </location>
</feature>
<evidence type="ECO:0000256" key="6">
    <source>
        <dbReference type="SAM" id="Phobius"/>
    </source>
</evidence>
<reference evidence="8" key="1">
    <citation type="submission" date="2017-09" db="EMBL/GenBank/DDBJ databases">
        <authorList>
            <person name="Varghese N."/>
            <person name="Submissions S."/>
        </authorList>
    </citation>
    <scope>NUCLEOTIDE SEQUENCE [LARGE SCALE GENOMIC DNA]</scope>
    <source>
        <strain evidence="8">DSM 2913</strain>
    </source>
</reference>
<sequence>MLRTWLLVLLFLSLAFSKERMSVFTFEQMNLLSEDLVIKGVNPKYDFYIPTLPQLIEGRVHLRLSLPEYLRKDSSVMILVDDVPYVSYSLMSVPADVVIPVRRNKNRDFVKISIIGNLRISNNICEDVFSDRIYMVVRKDSYVSFYYQNYRNIREFLRDYDNNYCIDSHYLLPFIYQMCKQNPIPCNVKYTAGQTPSDCKLIKLSTDEKISLKPDGLYVPKETYLVFEEDIFYPLLFSRDQALTGVDREAKIQRNEISLRELGIRTATVEGSGNISYTIPLDLSRIGGIPDRLYLKLDIANSPPHQKDKMELRVYVNGFVLNVYKLEDGGRHSFNIEIPTDQLHYGMNYISINLVNFTSSDNCFGAITHTVLTVFDTSYLYWNSLEKDPKSISEFFNALSGYVALVVEDPAFYRVATKLITDLATYNKNIKVLDINPKDLSMYDFLILFKKPQDTKGMPIDLSKGEFQIINPLTNKVLFASMPTESFGVLMLSSVDKRPALVFSYFLSPEGIENVLNYSYTDMLGLAGNVAVATETFLGSYQVGEKMRVRYPQEKDISYYWNKYKIWIMLLLAVPIALFLSYTYRKLTRRQIT</sequence>
<evidence type="ECO:0000256" key="4">
    <source>
        <dbReference type="ARBA" id="ARBA00022989"/>
    </source>
</evidence>
<evidence type="ECO:0000256" key="3">
    <source>
        <dbReference type="ARBA" id="ARBA00022692"/>
    </source>
</evidence>
<dbReference type="PANTHER" id="PTHR39083">
    <property type="entry name" value="CYCLIC DI-GMP-BINDING PROTEIN"/>
    <property type="match status" value="1"/>
</dbReference>
<protein>
    <submittedName>
        <fullName evidence="7">Cellulose synthase subunit</fullName>
    </submittedName>
</protein>
<dbReference type="AlphaFoldDB" id="A0A285NMV3"/>
<dbReference type="PANTHER" id="PTHR39083:SF1">
    <property type="entry name" value="CYCLIC DI-GMP-BINDING PROTEIN"/>
    <property type="match status" value="1"/>
</dbReference>
<dbReference type="InterPro" id="IPR018513">
    <property type="entry name" value="Cell_synthase_bac"/>
</dbReference>
<dbReference type="RefSeq" id="WP_143441259.1">
    <property type="nucleotide sequence ID" value="NZ_OBEN01000001.1"/>
</dbReference>
<keyword evidence="8" id="KW-1185">Reference proteome</keyword>
<evidence type="ECO:0000313" key="7">
    <source>
        <dbReference type="EMBL" id="SNZ10785.1"/>
    </source>
</evidence>
<organism evidence="7 8">
    <name type="scientific">Hydrogenobacter hydrogenophilus</name>
    <dbReference type="NCBI Taxonomy" id="35835"/>
    <lineage>
        <taxon>Bacteria</taxon>
        <taxon>Pseudomonadati</taxon>
        <taxon>Aquificota</taxon>
        <taxon>Aquificia</taxon>
        <taxon>Aquificales</taxon>
        <taxon>Aquificaceae</taxon>
        <taxon>Hydrogenobacter</taxon>
    </lineage>
</organism>
<evidence type="ECO:0000313" key="8">
    <source>
        <dbReference type="Proteomes" id="UP000218627"/>
    </source>
</evidence>
<gene>
    <name evidence="7" type="ORF">SAMN06265353_0050</name>
</gene>
<dbReference type="OrthoDB" id="9766924at2"/>
<dbReference type="GO" id="GO:0005886">
    <property type="term" value="C:plasma membrane"/>
    <property type="evidence" value="ECO:0007669"/>
    <property type="project" value="UniProtKB-SubCell"/>
</dbReference>
<evidence type="ECO:0000256" key="5">
    <source>
        <dbReference type="ARBA" id="ARBA00023136"/>
    </source>
</evidence>
<name>A0A285NMV3_9AQUI</name>
<keyword evidence="3 6" id="KW-0812">Transmembrane</keyword>
<dbReference type="EMBL" id="OBEN01000001">
    <property type="protein sequence ID" value="SNZ10785.1"/>
    <property type="molecule type" value="Genomic_DNA"/>
</dbReference>
<keyword evidence="2" id="KW-1003">Cell membrane</keyword>
<keyword evidence="5 6" id="KW-0472">Membrane</keyword>
<keyword evidence="4 6" id="KW-1133">Transmembrane helix</keyword>
<evidence type="ECO:0000256" key="2">
    <source>
        <dbReference type="ARBA" id="ARBA00022475"/>
    </source>
</evidence>
<accession>A0A285NMV3</accession>
<dbReference type="Gene3D" id="2.60.120.260">
    <property type="entry name" value="Galactose-binding domain-like"/>
    <property type="match status" value="1"/>
</dbReference>
<dbReference type="Pfam" id="PF03170">
    <property type="entry name" value="BcsB"/>
    <property type="match status" value="1"/>
</dbReference>
<dbReference type="Proteomes" id="UP000218627">
    <property type="component" value="Unassembled WGS sequence"/>
</dbReference>
<evidence type="ECO:0000256" key="1">
    <source>
        <dbReference type="ARBA" id="ARBA00004162"/>
    </source>
</evidence>
<dbReference type="GO" id="GO:0006011">
    <property type="term" value="P:UDP-alpha-D-glucose metabolic process"/>
    <property type="evidence" value="ECO:0007669"/>
    <property type="project" value="InterPro"/>
</dbReference>
<proteinExistence type="predicted"/>
<comment type="subcellular location">
    <subcellularLocation>
        <location evidence="1">Cell membrane</location>
        <topology evidence="1">Single-pass membrane protein</topology>
    </subcellularLocation>
</comment>